<dbReference type="PANTHER" id="PTHR30290:SF9">
    <property type="entry name" value="OLIGOPEPTIDE-BINDING PROTEIN APPA"/>
    <property type="match status" value="1"/>
</dbReference>
<comment type="caution">
    <text evidence="6">The sequence shown here is derived from an EMBL/GenBank/DDBJ whole genome shotgun (WGS) entry which is preliminary data.</text>
</comment>
<dbReference type="Proteomes" id="UP000469523">
    <property type="component" value="Unassembled WGS sequence"/>
</dbReference>
<dbReference type="PANTHER" id="PTHR30290">
    <property type="entry name" value="PERIPLASMIC BINDING COMPONENT OF ABC TRANSPORTER"/>
    <property type="match status" value="1"/>
</dbReference>
<dbReference type="InterPro" id="IPR000914">
    <property type="entry name" value="SBP_5_dom"/>
</dbReference>
<evidence type="ECO:0000256" key="3">
    <source>
        <dbReference type="ARBA" id="ARBA00022729"/>
    </source>
</evidence>
<protein>
    <submittedName>
        <fullName evidence="6">Chemotaxis protein</fullName>
    </submittedName>
</protein>
<evidence type="ECO:0000313" key="7">
    <source>
        <dbReference type="Proteomes" id="UP000469523"/>
    </source>
</evidence>
<dbReference type="GO" id="GO:0015833">
    <property type="term" value="P:peptide transport"/>
    <property type="evidence" value="ECO:0007669"/>
    <property type="project" value="TreeGrafter"/>
</dbReference>
<dbReference type="CDD" id="cd11386">
    <property type="entry name" value="MCP_signal"/>
    <property type="match status" value="1"/>
</dbReference>
<name>A0A6N7XJY7_9FIRM</name>
<evidence type="ECO:0000259" key="5">
    <source>
        <dbReference type="PROSITE" id="PS50111"/>
    </source>
</evidence>
<dbReference type="GO" id="GO:1904680">
    <property type="term" value="F:peptide transmembrane transporter activity"/>
    <property type="evidence" value="ECO:0007669"/>
    <property type="project" value="TreeGrafter"/>
</dbReference>
<evidence type="ECO:0000313" key="6">
    <source>
        <dbReference type="EMBL" id="MSU02391.1"/>
    </source>
</evidence>
<dbReference type="AlphaFoldDB" id="A0A6N7XJY7"/>
<evidence type="ECO:0000256" key="2">
    <source>
        <dbReference type="ARBA" id="ARBA00022448"/>
    </source>
</evidence>
<evidence type="ECO:0000256" key="4">
    <source>
        <dbReference type="PROSITE-ProRule" id="PRU00284"/>
    </source>
</evidence>
<dbReference type="GO" id="GO:0016020">
    <property type="term" value="C:membrane"/>
    <property type="evidence" value="ECO:0007669"/>
    <property type="project" value="InterPro"/>
</dbReference>
<organism evidence="6 7">
    <name type="scientific">Tissierella pigra</name>
    <dbReference type="NCBI Taxonomy" id="2607614"/>
    <lineage>
        <taxon>Bacteria</taxon>
        <taxon>Bacillati</taxon>
        <taxon>Bacillota</taxon>
        <taxon>Tissierellia</taxon>
        <taxon>Tissierellales</taxon>
        <taxon>Tissierellaceae</taxon>
        <taxon>Tissierella</taxon>
    </lineage>
</organism>
<reference evidence="6 7" key="1">
    <citation type="submission" date="2019-09" db="EMBL/GenBank/DDBJ databases">
        <title>In-depth cultivation of the pig gut microbiome towards novel bacterial diversity and tailored functional studies.</title>
        <authorList>
            <person name="Wylensek D."/>
            <person name="Hitch T.C.A."/>
            <person name="Clavel T."/>
        </authorList>
    </citation>
    <scope>NUCLEOTIDE SEQUENCE [LARGE SCALE GENOMIC DNA]</scope>
    <source>
        <strain evidence="6 7">WCA3-693-APC-4?</strain>
    </source>
</reference>
<feature type="domain" description="Methyl-accepting transducer" evidence="5">
    <location>
        <begin position="49"/>
        <end position="285"/>
    </location>
</feature>
<dbReference type="Gene3D" id="3.10.105.10">
    <property type="entry name" value="Dipeptide-binding Protein, Domain 3"/>
    <property type="match status" value="1"/>
</dbReference>
<dbReference type="EMBL" id="VUNQ01000031">
    <property type="protein sequence ID" value="MSU02391.1"/>
    <property type="molecule type" value="Genomic_DNA"/>
</dbReference>
<accession>A0A6N7XJY7</accession>
<comment type="similarity">
    <text evidence="1">Belongs to the bacterial solute-binding protein 5 family.</text>
</comment>
<proteinExistence type="inferred from homology"/>
<dbReference type="SMART" id="SM00283">
    <property type="entry name" value="MA"/>
    <property type="match status" value="1"/>
</dbReference>
<keyword evidence="4" id="KW-0807">Transducer</keyword>
<dbReference type="RefSeq" id="WP_216585332.1">
    <property type="nucleotide sequence ID" value="NZ_JAHLPJ010000001.1"/>
</dbReference>
<dbReference type="InterPro" id="IPR039424">
    <property type="entry name" value="SBP_5"/>
</dbReference>
<sequence length="825" mass="92577">MLKFIKKGKKQGNIEPVEKENKGARLEFSKDAGILKKNQQHIVERLAMKIDETAFATDNLIKITYDLADHVEVQMDSINNVVNEMGTYSALAEEVFANTENSRQIAATTLDIANSGNEAVTNSINAMNEIQKSVIYAKEVVNNLNKKSEHIDEMLKVINNISYNTNLLALNASIEAARAGDAGRGFAVVANEVKKLADNSAHSADQIAKTIQEINGEITNTMKAMDDSMLRIQEGAEIANNTMIVFNEIIDAINTTSKVTEEINEAIAKQTASLESVIDCTVDMTDTSKRVTSLVDIASLNTQYTKTSLKILAEVSKDLHSISNKLLEEIDTDVLAENVLNISINSKPIEFDPQLAHDQESAQVLFNIYGALLYIGSTGEISPGVAKSWYVEDDGVTWTFSLRKGTKFHNGREITANDVKYSYERMLNPRFNSPNTWFLEHIEGAKEYTTGKASEVIGVKVIDRYRLSIKLINPYSGFLLNLGQFSTCILAKEDVEQGKITGCGPYILEEVTDEYCSLLAFKDYYGGIPYQEKIVINYRNDNDLEGFVDGKYDIITANSKDEFNKVKNMENANIYLADVLGTYYLGFNMESTSTFAKSKEARQALNMAINKKKIVDDILGELGQEAKGIIPSRIVDNSCLTNISYNSSKAKDILKKEGLYSLGRALKIIIRDEPEDAIFYRMSQYILKDLEELGINYEVKKIDVKNYYTREVISNCDIFVGRWIADTGDPDNYLQPSFNYNNLTNFTRYNNSKVMELMDKAKEIINPNKKMEVYKEIQKTIIEDSPWVPIFHPKIALVSKKDIVGARMSPLGIINYEDILMESNN</sequence>
<dbReference type="Pfam" id="PF00496">
    <property type="entry name" value="SBP_bac_5"/>
    <property type="match status" value="1"/>
</dbReference>
<dbReference type="SUPFAM" id="SSF53850">
    <property type="entry name" value="Periplasmic binding protein-like II"/>
    <property type="match status" value="1"/>
</dbReference>
<gene>
    <name evidence="6" type="ORF">FYJ83_13070</name>
</gene>
<dbReference type="CDD" id="cd00995">
    <property type="entry name" value="PBP2_NikA_DppA_OppA_like"/>
    <property type="match status" value="1"/>
</dbReference>
<keyword evidence="7" id="KW-1185">Reference proteome</keyword>
<dbReference type="GO" id="GO:0007165">
    <property type="term" value="P:signal transduction"/>
    <property type="evidence" value="ECO:0007669"/>
    <property type="project" value="UniProtKB-KW"/>
</dbReference>
<dbReference type="Gene3D" id="3.90.76.10">
    <property type="entry name" value="Dipeptide-binding Protein, Domain 1"/>
    <property type="match status" value="1"/>
</dbReference>
<keyword evidence="3" id="KW-0732">Signal</keyword>
<dbReference type="SUPFAM" id="SSF58104">
    <property type="entry name" value="Methyl-accepting chemotaxis protein (MCP) signaling domain"/>
    <property type="match status" value="1"/>
</dbReference>
<dbReference type="Gene3D" id="1.10.287.950">
    <property type="entry name" value="Methyl-accepting chemotaxis protein"/>
    <property type="match status" value="1"/>
</dbReference>
<dbReference type="InterPro" id="IPR004089">
    <property type="entry name" value="MCPsignal_dom"/>
</dbReference>
<dbReference type="PROSITE" id="PS50111">
    <property type="entry name" value="CHEMOTAXIS_TRANSDUC_2"/>
    <property type="match status" value="1"/>
</dbReference>
<keyword evidence="2" id="KW-0813">Transport</keyword>
<evidence type="ECO:0000256" key="1">
    <source>
        <dbReference type="ARBA" id="ARBA00005695"/>
    </source>
</evidence>
<dbReference type="Gene3D" id="3.40.190.10">
    <property type="entry name" value="Periplasmic binding protein-like II"/>
    <property type="match status" value="1"/>
</dbReference>
<dbReference type="Pfam" id="PF00015">
    <property type="entry name" value="MCPsignal"/>
    <property type="match status" value="1"/>
</dbReference>